<feature type="domain" description="ABC transporter" evidence="8">
    <location>
        <begin position="3"/>
        <end position="237"/>
    </location>
</feature>
<keyword evidence="4 9" id="KW-0067">ATP-binding</keyword>
<dbReference type="OrthoDB" id="9790614at2"/>
<evidence type="ECO:0000256" key="1">
    <source>
        <dbReference type="ARBA" id="ARBA00022448"/>
    </source>
</evidence>
<dbReference type="EMBL" id="NHMK01000022">
    <property type="protein sequence ID" value="OWL94729.1"/>
    <property type="molecule type" value="Genomic_DNA"/>
</dbReference>
<evidence type="ECO:0000256" key="5">
    <source>
        <dbReference type="ARBA" id="ARBA00022967"/>
    </source>
</evidence>
<keyword evidence="3" id="KW-0547">Nucleotide-binding</keyword>
<keyword evidence="7" id="KW-0472">Membrane</keyword>
<evidence type="ECO:0000256" key="6">
    <source>
        <dbReference type="ARBA" id="ARBA00023032"/>
    </source>
</evidence>
<dbReference type="SMART" id="SM00382">
    <property type="entry name" value="AAA"/>
    <property type="match status" value="1"/>
</dbReference>
<dbReference type="PANTHER" id="PTHR42781:SF4">
    <property type="entry name" value="SPERMIDINE_PUTRESCINE IMPORT ATP-BINDING PROTEIN POTA"/>
    <property type="match status" value="1"/>
</dbReference>
<evidence type="ECO:0000259" key="8">
    <source>
        <dbReference type="PROSITE" id="PS50893"/>
    </source>
</evidence>
<dbReference type="GO" id="GO:0016887">
    <property type="term" value="F:ATP hydrolysis activity"/>
    <property type="evidence" value="ECO:0007669"/>
    <property type="project" value="InterPro"/>
</dbReference>
<keyword evidence="10" id="KW-1185">Reference proteome</keyword>
<evidence type="ECO:0000313" key="10">
    <source>
        <dbReference type="Proteomes" id="UP000197208"/>
    </source>
</evidence>
<keyword evidence="5" id="KW-1278">Translocase</keyword>
<evidence type="ECO:0000256" key="4">
    <source>
        <dbReference type="ARBA" id="ARBA00022840"/>
    </source>
</evidence>
<evidence type="ECO:0000256" key="3">
    <source>
        <dbReference type="ARBA" id="ARBA00022741"/>
    </source>
</evidence>
<protein>
    <submittedName>
        <fullName evidence="9">Sulfate ABC transporter ATP-binding protein</fullName>
    </submittedName>
</protein>
<dbReference type="InterPro" id="IPR050093">
    <property type="entry name" value="ABC_SmlMolc_Importer"/>
</dbReference>
<proteinExistence type="predicted"/>
<dbReference type="Proteomes" id="UP000197208">
    <property type="component" value="Unassembled WGS sequence"/>
</dbReference>
<dbReference type="InterPro" id="IPR024765">
    <property type="entry name" value="TOBE-like"/>
</dbReference>
<dbReference type="GO" id="GO:0015419">
    <property type="term" value="F:ABC-type sulfate transporter activity"/>
    <property type="evidence" value="ECO:0007669"/>
    <property type="project" value="InterPro"/>
</dbReference>
<dbReference type="SUPFAM" id="SSF52540">
    <property type="entry name" value="P-loop containing nucleoside triphosphate hydrolases"/>
    <property type="match status" value="1"/>
</dbReference>
<dbReference type="PANTHER" id="PTHR42781">
    <property type="entry name" value="SPERMIDINE/PUTRESCINE IMPORT ATP-BINDING PROTEIN POTA"/>
    <property type="match status" value="1"/>
</dbReference>
<dbReference type="Gene3D" id="3.40.50.300">
    <property type="entry name" value="P-loop containing nucleotide triphosphate hydrolases"/>
    <property type="match status" value="1"/>
</dbReference>
<keyword evidence="2" id="KW-1003">Cell membrane</keyword>
<dbReference type="GO" id="GO:0005524">
    <property type="term" value="F:ATP binding"/>
    <property type="evidence" value="ECO:0007669"/>
    <property type="project" value="UniProtKB-KW"/>
</dbReference>
<dbReference type="RefSeq" id="WP_088249362.1">
    <property type="nucleotide sequence ID" value="NZ_NHMK01000022.1"/>
</dbReference>
<evidence type="ECO:0000256" key="7">
    <source>
        <dbReference type="ARBA" id="ARBA00023136"/>
    </source>
</evidence>
<dbReference type="InterPro" id="IPR005666">
    <property type="entry name" value="Sulph_transpt1"/>
</dbReference>
<dbReference type="InterPro" id="IPR008995">
    <property type="entry name" value="Mo/tungstate-bd_C_term_dom"/>
</dbReference>
<keyword evidence="1" id="KW-0813">Transport</keyword>
<evidence type="ECO:0000313" key="9">
    <source>
        <dbReference type="EMBL" id="OWL94729.1"/>
    </source>
</evidence>
<dbReference type="PROSITE" id="PS50893">
    <property type="entry name" value="ABC_TRANSPORTER_2"/>
    <property type="match status" value="1"/>
</dbReference>
<dbReference type="Pfam" id="PF00005">
    <property type="entry name" value="ABC_tran"/>
    <property type="match status" value="1"/>
</dbReference>
<accession>A0A246BIL1</accession>
<keyword evidence="6" id="KW-0764">Sulfate transport</keyword>
<evidence type="ECO:0000256" key="2">
    <source>
        <dbReference type="ARBA" id="ARBA00022475"/>
    </source>
</evidence>
<dbReference type="InterPro" id="IPR027417">
    <property type="entry name" value="P-loop_NTPase"/>
</dbReference>
<dbReference type="InterPro" id="IPR003593">
    <property type="entry name" value="AAA+_ATPase"/>
</dbReference>
<name>A0A246BIL1_9DEIO</name>
<dbReference type="InterPro" id="IPR003439">
    <property type="entry name" value="ABC_transporter-like_ATP-bd"/>
</dbReference>
<gene>
    <name evidence="9" type="ORF">CBQ26_14515</name>
</gene>
<dbReference type="Pfam" id="PF12857">
    <property type="entry name" value="TOBE_3"/>
    <property type="match status" value="1"/>
</dbReference>
<reference evidence="9 10" key="1">
    <citation type="submission" date="2017-05" db="EMBL/GenBank/DDBJ databases">
        <title>De novo genome assembly of Deniococcus indicus strain DR1.</title>
        <authorList>
            <person name="Chauhan D."/>
            <person name="Yennamalli R.M."/>
            <person name="Priyadarshini R."/>
        </authorList>
    </citation>
    <scope>NUCLEOTIDE SEQUENCE [LARGE SCALE GENOMIC DNA]</scope>
    <source>
        <strain evidence="9 10">DR1</strain>
    </source>
</reference>
<dbReference type="CDD" id="cd03296">
    <property type="entry name" value="ABC_CysA_sulfate_importer"/>
    <property type="match status" value="1"/>
</dbReference>
<dbReference type="InterPro" id="IPR017871">
    <property type="entry name" value="ABC_transporter-like_CS"/>
</dbReference>
<dbReference type="GO" id="GO:0043190">
    <property type="term" value="C:ATP-binding cassette (ABC) transporter complex"/>
    <property type="evidence" value="ECO:0007669"/>
    <property type="project" value="InterPro"/>
</dbReference>
<dbReference type="NCBIfam" id="TIGR00968">
    <property type="entry name" value="3a0106s01"/>
    <property type="match status" value="1"/>
</dbReference>
<comment type="caution">
    <text evidence="9">The sequence shown here is derived from an EMBL/GenBank/DDBJ whole genome shotgun (WGS) entry which is preliminary data.</text>
</comment>
<sequence>MSIDVTQIGKQFGTFTALSDVTLHVPDGQLVALLGPSGSGKTTLLRVIAGLETPDTGRVHLAGQDVTHAGPGERGIGFVFQHYALFKHMTVFENVAFGLKVKRGAARPTAATIREKVMRLLSLVQLDWAAARYPSQLSGGQRQRVALARALAVEPRVLLLDEPFGALDAAVRQELRDWLRQLHNELHVTSVFVTHDQEEALEIADRIVVFNAGRIEQEGTPGDVYHHPASAFTYRFLGRANVWQTDAREQTLVRPHDLHLSPEPAPGAVPAQIVRVHQVGPTARLELSRAGDLPSLEAHLPARDVQAFQVGQQVYVSPTAQQTYSVTSS</sequence>
<organism evidence="9 10">
    <name type="scientific">Deinococcus indicus</name>
    <dbReference type="NCBI Taxonomy" id="223556"/>
    <lineage>
        <taxon>Bacteria</taxon>
        <taxon>Thermotogati</taxon>
        <taxon>Deinococcota</taxon>
        <taxon>Deinococci</taxon>
        <taxon>Deinococcales</taxon>
        <taxon>Deinococcaceae</taxon>
        <taxon>Deinococcus</taxon>
    </lineage>
</organism>
<dbReference type="SUPFAM" id="SSF50331">
    <property type="entry name" value="MOP-like"/>
    <property type="match status" value="1"/>
</dbReference>
<dbReference type="FunFam" id="3.40.50.300:FF:000227">
    <property type="entry name" value="Sulfate/thiosulfate import ATP-binding protein CysA"/>
    <property type="match status" value="1"/>
</dbReference>
<dbReference type="AlphaFoldDB" id="A0A246BIL1"/>
<dbReference type="PROSITE" id="PS00211">
    <property type="entry name" value="ABC_TRANSPORTER_1"/>
    <property type="match status" value="1"/>
</dbReference>